<protein>
    <submittedName>
        <fullName evidence="1">Uncharacterized protein</fullName>
    </submittedName>
</protein>
<dbReference type="EMBL" id="CAJNOR010000118">
    <property type="protein sequence ID" value="CAF0804831.1"/>
    <property type="molecule type" value="Genomic_DNA"/>
</dbReference>
<dbReference type="AlphaFoldDB" id="A0A813RA50"/>
<evidence type="ECO:0000313" key="3">
    <source>
        <dbReference type="Proteomes" id="UP000663828"/>
    </source>
</evidence>
<name>A0A813RA50_ADIRI</name>
<reference evidence="1" key="1">
    <citation type="submission" date="2021-02" db="EMBL/GenBank/DDBJ databases">
        <authorList>
            <person name="Nowell W R."/>
        </authorList>
    </citation>
    <scope>NUCLEOTIDE SEQUENCE</scope>
</reference>
<gene>
    <name evidence="1" type="ORF">EDS130_LOCUS3687</name>
    <name evidence="2" type="ORF">XAT740_LOCUS3161</name>
</gene>
<evidence type="ECO:0000313" key="2">
    <source>
        <dbReference type="EMBL" id="CAF0804831.1"/>
    </source>
</evidence>
<organism evidence="1 4">
    <name type="scientific">Adineta ricciae</name>
    <name type="common">Rotifer</name>
    <dbReference type="NCBI Taxonomy" id="249248"/>
    <lineage>
        <taxon>Eukaryota</taxon>
        <taxon>Metazoa</taxon>
        <taxon>Spiralia</taxon>
        <taxon>Gnathifera</taxon>
        <taxon>Rotifera</taxon>
        <taxon>Eurotatoria</taxon>
        <taxon>Bdelloidea</taxon>
        <taxon>Adinetida</taxon>
        <taxon>Adinetidae</taxon>
        <taxon>Adineta</taxon>
    </lineage>
</organism>
<comment type="caution">
    <text evidence="1">The sequence shown here is derived from an EMBL/GenBank/DDBJ whole genome shotgun (WGS) entry which is preliminary data.</text>
</comment>
<evidence type="ECO:0000313" key="1">
    <source>
        <dbReference type="EMBL" id="CAF0778055.1"/>
    </source>
</evidence>
<dbReference type="Proteomes" id="UP000663852">
    <property type="component" value="Unassembled WGS sequence"/>
</dbReference>
<accession>A0A813RA50</accession>
<dbReference type="OrthoDB" id="10023895at2759"/>
<proteinExistence type="predicted"/>
<dbReference type="EMBL" id="CAJNOJ010000009">
    <property type="protein sequence ID" value="CAF0778055.1"/>
    <property type="molecule type" value="Genomic_DNA"/>
</dbReference>
<dbReference type="Proteomes" id="UP000663828">
    <property type="component" value="Unassembled WGS sequence"/>
</dbReference>
<sequence length="91" mass="9916">MSLPTGMSPATGMHYQNIAAQMQAYVNNGNHSYHSHPSYLQPAFGGMHQFQPTHGFAEASRAAANMIGINPVVTNDVGAFARTFMRNLIHQ</sequence>
<evidence type="ECO:0000313" key="4">
    <source>
        <dbReference type="Proteomes" id="UP000663852"/>
    </source>
</evidence>
<keyword evidence="3" id="KW-1185">Reference proteome</keyword>